<evidence type="ECO:0000256" key="1">
    <source>
        <dbReference type="ARBA" id="ARBA00001966"/>
    </source>
</evidence>
<keyword evidence="3" id="KW-0479">Metal-binding</keyword>
<dbReference type="EMBL" id="CP000909">
    <property type="protein sequence ID" value="ABY35048.1"/>
    <property type="molecule type" value="Genomic_DNA"/>
</dbReference>
<keyword evidence="7" id="KW-1185">Reference proteome</keyword>
<sequence>MKVALIALPGKQTNQMPPLTLAYVAAVLEQRRIIVRMYDHALDATGSWHDIRRRLQTFQPQRVIVGGEDSRTIEQAVAQIHQSYPDILPLLVQRNGTDAPAAITGVLAWLDGVATVNQCLPNDVPFPARHLLSLEHYALRAPGGELQTPVVIGWHINGQWHMRQPRQIGQELRTLVEEAGIRHVLFCEPALTIDEQWFTELLNYLISASLNVKWQAAVALEHLDEETIPRLAQAGCEALTFVIAATSIFDSASRRNQARKLLTTIREHGIYTHATILLEPPYESIARLIDVAATFSLNDVSFELMQTMRVGDDEQTIKRFARQRYQEGQTRQRLIDRFGPVLGGLLWQLRVQHVDEDEELGG</sequence>
<dbReference type="PATRIC" id="fig|324602.8.peg.2090"/>
<gene>
    <name evidence="6" type="ordered locus">Caur_1831</name>
</gene>
<evidence type="ECO:0000256" key="2">
    <source>
        <dbReference type="ARBA" id="ARBA00022691"/>
    </source>
</evidence>
<evidence type="ECO:0000313" key="7">
    <source>
        <dbReference type="Proteomes" id="UP000002008"/>
    </source>
</evidence>
<comment type="cofactor">
    <cofactor evidence="1">
        <name>[4Fe-4S] cluster</name>
        <dbReference type="ChEBI" id="CHEBI:49883"/>
    </cofactor>
</comment>
<dbReference type="eggNOG" id="COG1032">
    <property type="taxonomic scope" value="Bacteria"/>
</dbReference>
<dbReference type="InterPro" id="IPR058240">
    <property type="entry name" value="rSAM_sf"/>
</dbReference>
<dbReference type="GO" id="GO:0046872">
    <property type="term" value="F:metal ion binding"/>
    <property type="evidence" value="ECO:0007669"/>
    <property type="project" value="UniProtKB-KW"/>
</dbReference>
<evidence type="ECO:0000313" key="6">
    <source>
        <dbReference type="EMBL" id="ABY35048.1"/>
    </source>
</evidence>
<reference evidence="7" key="1">
    <citation type="journal article" date="2011" name="BMC Genomics">
        <title>Complete genome sequence of the filamentous anoxygenic phototrophic bacterium Chloroflexus aurantiacus.</title>
        <authorList>
            <person name="Tang K.H."/>
            <person name="Barry K."/>
            <person name="Chertkov O."/>
            <person name="Dalin E."/>
            <person name="Han C.S."/>
            <person name="Hauser L.J."/>
            <person name="Honchak B.M."/>
            <person name="Karbach L.E."/>
            <person name="Land M.L."/>
            <person name="Lapidus A."/>
            <person name="Larimer F.W."/>
            <person name="Mikhailova N."/>
            <person name="Pitluck S."/>
            <person name="Pierson B.K."/>
            <person name="Blankenship R.E."/>
        </authorList>
    </citation>
    <scope>NUCLEOTIDE SEQUENCE [LARGE SCALE GENOMIC DNA]</scope>
    <source>
        <strain evidence="7">ATCC 29366 / DSM 635 / J-10-fl</strain>
    </source>
</reference>
<dbReference type="EnsemblBacteria" id="ABY35048">
    <property type="protein sequence ID" value="ABY35048"/>
    <property type="gene ID" value="Caur_1831"/>
</dbReference>
<dbReference type="STRING" id="324602.Caur_1831"/>
<dbReference type="InterPro" id="IPR051198">
    <property type="entry name" value="BchE-like"/>
</dbReference>
<dbReference type="GO" id="GO:0051536">
    <property type="term" value="F:iron-sulfur cluster binding"/>
    <property type="evidence" value="ECO:0007669"/>
    <property type="project" value="UniProtKB-KW"/>
</dbReference>
<dbReference type="InParanoid" id="A9WD81"/>
<dbReference type="PANTHER" id="PTHR43409">
    <property type="entry name" value="ANAEROBIC MAGNESIUM-PROTOPORPHYRIN IX MONOMETHYL ESTER CYCLASE-RELATED"/>
    <property type="match status" value="1"/>
</dbReference>
<keyword evidence="5" id="KW-0411">Iron-sulfur</keyword>
<organism evidence="6 7">
    <name type="scientific">Chloroflexus aurantiacus (strain ATCC 29366 / DSM 635 / J-10-fl)</name>
    <dbReference type="NCBI Taxonomy" id="324602"/>
    <lineage>
        <taxon>Bacteria</taxon>
        <taxon>Bacillati</taxon>
        <taxon>Chloroflexota</taxon>
        <taxon>Chloroflexia</taxon>
        <taxon>Chloroflexales</taxon>
        <taxon>Chloroflexineae</taxon>
        <taxon>Chloroflexaceae</taxon>
        <taxon>Chloroflexus</taxon>
    </lineage>
</organism>
<evidence type="ECO:0000256" key="3">
    <source>
        <dbReference type="ARBA" id="ARBA00022723"/>
    </source>
</evidence>
<dbReference type="PANTHER" id="PTHR43409:SF16">
    <property type="entry name" value="SLR0320 PROTEIN"/>
    <property type="match status" value="1"/>
</dbReference>
<dbReference type="Proteomes" id="UP000002008">
    <property type="component" value="Chromosome"/>
</dbReference>
<evidence type="ECO:0000256" key="5">
    <source>
        <dbReference type="ARBA" id="ARBA00023014"/>
    </source>
</evidence>
<dbReference type="AlphaFoldDB" id="A9WD81"/>
<keyword evidence="4" id="KW-0408">Iron</keyword>
<accession>A9WD81</accession>
<keyword evidence="2" id="KW-0949">S-adenosyl-L-methionine</keyword>
<dbReference type="HOGENOM" id="CLU_764396_0_0_0"/>
<proteinExistence type="predicted"/>
<name>A9WD81_CHLAA</name>
<dbReference type="RefSeq" id="WP_012257702.1">
    <property type="nucleotide sequence ID" value="NC_010175.1"/>
</dbReference>
<protein>
    <submittedName>
        <fullName evidence="6">Uncharacterized protein</fullName>
    </submittedName>
</protein>
<dbReference type="KEGG" id="cau:Caur_1831"/>
<evidence type="ECO:0000256" key="4">
    <source>
        <dbReference type="ARBA" id="ARBA00023004"/>
    </source>
</evidence>
<dbReference type="SUPFAM" id="SSF102114">
    <property type="entry name" value="Radical SAM enzymes"/>
    <property type="match status" value="1"/>
</dbReference>